<proteinExistence type="inferred from homology"/>
<sequence>MLYKQIVGKFGEGLIKNYLIKHGYAIIAMNVKISYLEIDIIARLKELIVFIEVKARVSVNLGSADEAITPAKLNNFKKAIELFIHTKKIDPENTRADFIALDIDKTQKTAKIKHYKDVL</sequence>
<dbReference type="GO" id="GO:0003676">
    <property type="term" value="F:nucleic acid binding"/>
    <property type="evidence" value="ECO:0007669"/>
    <property type="project" value="InterPro"/>
</dbReference>
<dbReference type="PANTHER" id="PTHR34039:SF1">
    <property type="entry name" value="UPF0102 PROTEIN YRAN"/>
    <property type="match status" value="1"/>
</dbReference>
<dbReference type="Gene3D" id="3.40.1350.10">
    <property type="match status" value="1"/>
</dbReference>
<dbReference type="Proteomes" id="UP000230611">
    <property type="component" value="Unassembled WGS sequence"/>
</dbReference>
<dbReference type="InterPro" id="IPR003509">
    <property type="entry name" value="UPF0102_YraN-like"/>
</dbReference>
<dbReference type="HAMAP" id="MF_00048">
    <property type="entry name" value="UPF0102"/>
    <property type="match status" value="1"/>
</dbReference>
<dbReference type="AlphaFoldDB" id="A0A2M8AFP8"/>
<dbReference type="SUPFAM" id="SSF52980">
    <property type="entry name" value="Restriction endonuclease-like"/>
    <property type="match status" value="1"/>
</dbReference>
<dbReference type="InterPro" id="IPR011856">
    <property type="entry name" value="tRNA_endonuc-like_dom_sf"/>
</dbReference>
<protein>
    <recommendedName>
        <fullName evidence="2">UPF0102 protein CO116_02285</fullName>
    </recommendedName>
</protein>
<dbReference type="EMBL" id="PFUO01000106">
    <property type="protein sequence ID" value="PJB16347.1"/>
    <property type="molecule type" value="Genomic_DNA"/>
</dbReference>
<evidence type="ECO:0000256" key="2">
    <source>
        <dbReference type="HAMAP-Rule" id="MF_00048"/>
    </source>
</evidence>
<evidence type="ECO:0000313" key="3">
    <source>
        <dbReference type="EMBL" id="PJB16347.1"/>
    </source>
</evidence>
<accession>A0A2M8AFP8</accession>
<gene>
    <name evidence="3" type="ORF">CO116_02285</name>
</gene>
<reference evidence="4" key="1">
    <citation type="submission" date="2017-09" db="EMBL/GenBank/DDBJ databases">
        <title>Depth-based differentiation of microbial function through sediment-hosted aquifers and enrichment of novel symbionts in the deep terrestrial subsurface.</title>
        <authorList>
            <person name="Probst A.J."/>
            <person name="Ladd B."/>
            <person name="Jarett J.K."/>
            <person name="Geller-Mcgrath D.E."/>
            <person name="Sieber C.M.K."/>
            <person name="Emerson J.B."/>
            <person name="Anantharaman K."/>
            <person name="Thomas B.C."/>
            <person name="Malmstrom R."/>
            <person name="Stieglmeier M."/>
            <person name="Klingl A."/>
            <person name="Woyke T."/>
            <person name="Ryan C.M."/>
            <person name="Banfield J.F."/>
        </authorList>
    </citation>
    <scope>NUCLEOTIDE SEQUENCE [LARGE SCALE GENOMIC DNA]</scope>
</reference>
<dbReference type="InterPro" id="IPR011335">
    <property type="entry name" value="Restrct_endonuc-II-like"/>
</dbReference>
<name>A0A2M8AFP8_9BACT</name>
<evidence type="ECO:0000313" key="4">
    <source>
        <dbReference type="Proteomes" id="UP000230611"/>
    </source>
</evidence>
<organism evidence="3 4">
    <name type="scientific">Candidatus Falkowbacteria bacterium CG_4_9_14_3_um_filter_38_19</name>
    <dbReference type="NCBI Taxonomy" id="1974559"/>
    <lineage>
        <taxon>Bacteria</taxon>
        <taxon>Candidatus Falkowiibacteriota</taxon>
    </lineage>
</organism>
<comment type="similarity">
    <text evidence="1 2">Belongs to the UPF0102 family.</text>
</comment>
<dbReference type="PANTHER" id="PTHR34039">
    <property type="entry name" value="UPF0102 PROTEIN YRAN"/>
    <property type="match status" value="1"/>
</dbReference>
<dbReference type="Pfam" id="PF02021">
    <property type="entry name" value="UPF0102"/>
    <property type="match status" value="1"/>
</dbReference>
<comment type="caution">
    <text evidence="3">The sequence shown here is derived from an EMBL/GenBank/DDBJ whole genome shotgun (WGS) entry which is preliminary data.</text>
</comment>
<evidence type="ECO:0000256" key="1">
    <source>
        <dbReference type="ARBA" id="ARBA00006738"/>
    </source>
</evidence>